<evidence type="ECO:0000256" key="1">
    <source>
        <dbReference type="ARBA" id="ARBA00004496"/>
    </source>
</evidence>
<dbReference type="InterPro" id="IPR005119">
    <property type="entry name" value="LysR_subst-bd"/>
</dbReference>
<evidence type="ECO:0000256" key="9">
    <source>
        <dbReference type="ARBA" id="ARBA00023159"/>
    </source>
</evidence>
<dbReference type="InterPro" id="IPR036390">
    <property type="entry name" value="WH_DNA-bd_sf"/>
</dbReference>
<evidence type="ECO:0000313" key="13">
    <source>
        <dbReference type="EMBL" id="POP52263.1"/>
    </source>
</evidence>
<dbReference type="Pfam" id="PF03466">
    <property type="entry name" value="LysR_substrate"/>
    <property type="match status" value="1"/>
</dbReference>
<evidence type="ECO:0000259" key="12">
    <source>
        <dbReference type="PROSITE" id="PS50931"/>
    </source>
</evidence>
<evidence type="ECO:0000313" key="14">
    <source>
        <dbReference type="Proteomes" id="UP000237222"/>
    </source>
</evidence>
<dbReference type="AlphaFoldDB" id="A0A2S4HE44"/>
<evidence type="ECO:0000256" key="3">
    <source>
        <dbReference type="ARBA" id="ARBA00019365"/>
    </source>
</evidence>
<dbReference type="PROSITE" id="PS50931">
    <property type="entry name" value="HTH_LYSR"/>
    <property type="match status" value="1"/>
</dbReference>
<keyword evidence="9" id="KW-0010">Activator</keyword>
<dbReference type="PANTHER" id="PTHR30126:SF25">
    <property type="entry name" value="HTH-TYPE TRANSCRIPTIONAL REGULATOR METR"/>
    <property type="match status" value="1"/>
</dbReference>
<dbReference type="SUPFAM" id="SSF46785">
    <property type="entry name" value="Winged helix' DNA-binding domain"/>
    <property type="match status" value="1"/>
</dbReference>
<dbReference type="GO" id="GO:0000976">
    <property type="term" value="F:transcription cis-regulatory region binding"/>
    <property type="evidence" value="ECO:0007669"/>
    <property type="project" value="TreeGrafter"/>
</dbReference>
<dbReference type="PANTHER" id="PTHR30126">
    <property type="entry name" value="HTH-TYPE TRANSCRIPTIONAL REGULATOR"/>
    <property type="match status" value="1"/>
</dbReference>
<evidence type="ECO:0000256" key="10">
    <source>
        <dbReference type="ARBA" id="ARBA00023163"/>
    </source>
</evidence>
<name>A0A2S4HE44_9GAMM</name>
<dbReference type="SUPFAM" id="SSF53850">
    <property type="entry name" value="Periplasmic binding protein-like II"/>
    <property type="match status" value="1"/>
</dbReference>
<evidence type="ECO:0000256" key="2">
    <source>
        <dbReference type="ARBA" id="ARBA00009437"/>
    </source>
</evidence>
<dbReference type="GO" id="GO:0009086">
    <property type="term" value="P:methionine biosynthetic process"/>
    <property type="evidence" value="ECO:0007669"/>
    <property type="project" value="UniProtKB-KW"/>
</dbReference>
<organism evidence="13 14">
    <name type="scientific">Zhongshania marina</name>
    <dbReference type="NCBI Taxonomy" id="2304603"/>
    <lineage>
        <taxon>Bacteria</taxon>
        <taxon>Pseudomonadati</taxon>
        <taxon>Pseudomonadota</taxon>
        <taxon>Gammaproteobacteria</taxon>
        <taxon>Cellvibrionales</taxon>
        <taxon>Spongiibacteraceae</taxon>
        <taxon>Zhongshania</taxon>
    </lineage>
</organism>
<accession>A0A2S4HE44</accession>
<comment type="caution">
    <text evidence="13">The sequence shown here is derived from an EMBL/GenBank/DDBJ whole genome shotgun (WGS) entry which is preliminary data.</text>
</comment>
<feature type="domain" description="HTH lysR-type" evidence="12">
    <location>
        <begin position="1"/>
        <end position="59"/>
    </location>
</feature>
<dbReference type="GO" id="GO:0003700">
    <property type="term" value="F:DNA-binding transcription factor activity"/>
    <property type="evidence" value="ECO:0007669"/>
    <property type="project" value="InterPro"/>
</dbReference>
<sequence length="297" mass="33640">MIERSHLAIIREVDRIGTLTGAADSLCLTQSALSHAIKKLELQLGTVVWLREGRSLRLSQAGQQLLALANRLIPQIEHTEMQIAQIAKGHRGSLRIGMECHPCYQWLLTIVAPFLRDWPDVDVDVKQAFQFGGIAALFNYDIDLLVTPDPLYKPGLKFTPVFDYEQVIVLPENHLLADQEWLAPSQLIDEVLLSYPVEVERLDIFNQFFLPAGRAPRRHKTIETTDILLQMVAAERGFTALPDWLVAEYAKKMPLRGVKMGENGVKKQIFIGQRESEAEDEYLSYFMVLAGKSIVEF</sequence>
<proteinExistence type="inferred from homology"/>
<keyword evidence="10" id="KW-0804">Transcription</keyword>
<protein>
    <recommendedName>
        <fullName evidence="3">HTH-type transcriptional regulator MetR</fullName>
    </recommendedName>
</protein>
<dbReference type="Proteomes" id="UP000237222">
    <property type="component" value="Unassembled WGS sequence"/>
</dbReference>
<evidence type="ECO:0000256" key="4">
    <source>
        <dbReference type="ARBA" id="ARBA00022490"/>
    </source>
</evidence>
<keyword evidence="8" id="KW-0238">DNA-binding</keyword>
<keyword evidence="6" id="KW-0028">Amino-acid biosynthesis</keyword>
<evidence type="ECO:0000256" key="7">
    <source>
        <dbReference type="ARBA" id="ARBA00023015"/>
    </source>
</evidence>
<comment type="similarity">
    <text evidence="2">Belongs to the LysR transcriptional regulatory family.</text>
</comment>
<keyword evidence="7" id="KW-0805">Transcription regulation</keyword>
<dbReference type="InterPro" id="IPR037406">
    <property type="entry name" value="MetR_PBP2"/>
</dbReference>
<evidence type="ECO:0000256" key="11">
    <source>
        <dbReference type="ARBA" id="ARBA00023167"/>
    </source>
</evidence>
<dbReference type="Gene3D" id="1.10.10.10">
    <property type="entry name" value="Winged helix-like DNA-binding domain superfamily/Winged helix DNA-binding domain"/>
    <property type="match status" value="1"/>
</dbReference>
<dbReference type="GO" id="GO:0005737">
    <property type="term" value="C:cytoplasm"/>
    <property type="evidence" value="ECO:0007669"/>
    <property type="project" value="UniProtKB-SubCell"/>
</dbReference>
<dbReference type="CDD" id="cd08441">
    <property type="entry name" value="PBP2_MetR"/>
    <property type="match status" value="1"/>
</dbReference>
<dbReference type="InterPro" id="IPR036388">
    <property type="entry name" value="WH-like_DNA-bd_sf"/>
</dbReference>
<dbReference type="EMBL" id="PQGG01000030">
    <property type="protein sequence ID" value="POP52263.1"/>
    <property type="molecule type" value="Genomic_DNA"/>
</dbReference>
<keyword evidence="5" id="KW-0678">Repressor</keyword>
<dbReference type="Gene3D" id="3.40.190.10">
    <property type="entry name" value="Periplasmic binding protein-like II"/>
    <property type="match status" value="1"/>
</dbReference>
<dbReference type="PRINTS" id="PR00039">
    <property type="entry name" value="HTHLYSR"/>
</dbReference>
<evidence type="ECO:0000256" key="8">
    <source>
        <dbReference type="ARBA" id="ARBA00023125"/>
    </source>
</evidence>
<evidence type="ECO:0000256" key="6">
    <source>
        <dbReference type="ARBA" id="ARBA00022605"/>
    </source>
</evidence>
<keyword evidence="4" id="KW-0963">Cytoplasm</keyword>
<reference evidence="13" key="1">
    <citation type="submission" date="2018-01" db="EMBL/GenBank/DDBJ databases">
        <authorList>
            <person name="Yu X.-D."/>
        </authorList>
    </citation>
    <scope>NUCLEOTIDE SEQUENCE</scope>
    <source>
        <strain evidence="13">ZX-21</strain>
    </source>
</reference>
<gene>
    <name evidence="13" type="ORF">C0068_12870</name>
</gene>
<dbReference type="Pfam" id="PF00126">
    <property type="entry name" value="HTH_1"/>
    <property type="match status" value="1"/>
</dbReference>
<comment type="subcellular location">
    <subcellularLocation>
        <location evidence="1">Cytoplasm</location>
    </subcellularLocation>
</comment>
<evidence type="ECO:0000256" key="5">
    <source>
        <dbReference type="ARBA" id="ARBA00022491"/>
    </source>
</evidence>
<dbReference type="OrthoDB" id="155872at2"/>
<dbReference type="RefSeq" id="WP_103684879.1">
    <property type="nucleotide sequence ID" value="NZ_PQGG01000030.1"/>
</dbReference>
<dbReference type="InterPro" id="IPR000847">
    <property type="entry name" value="LysR_HTH_N"/>
</dbReference>
<keyword evidence="11" id="KW-0486">Methionine biosynthesis</keyword>